<proteinExistence type="predicted"/>
<sequence length="93" mass="10358">MKLAEDDLLLGTVHAMKLRWTAWAPLHDARGIECGLMLPIMLCCADQIGAPMDPAPNGIDTKEYLKVAYHDISLVIPAIRAFWMPQRVAEAAW</sequence>
<keyword evidence="2" id="KW-1185">Reference proteome</keyword>
<protein>
    <submittedName>
        <fullName evidence="1">Uncharacterized protein</fullName>
    </submittedName>
</protein>
<evidence type="ECO:0000313" key="2">
    <source>
        <dbReference type="Proteomes" id="UP000553706"/>
    </source>
</evidence>
<gene>
    <name evidence="1" type="ORF">HNP71_002780</name>
</gene>
<evidence type="ECO:0000313" key="1">
    <source>
        <dbReference type="EMBL" id="MBB5374505.1"/>
    </source>
</evidence>
<accession>A0A840VN06</accession>
<dbReference type="RefSeq" id="WP_183267532.1">
    <property type="nucleotide sequence ID" value="NZ_JACHFJ010000020.1"/>
</dbReference>
<organism evidence="1 2">
    <name type="scientific">Acidocella aromatica</name>
    <dbReference type="NCBI Taxonomy" id="1303579"/>
    <lineage>
        <taxon>Bacteria</taxon>
        <taxon>Pseudomonadati</taxon>
        <taxon>Pseudomonadota</taxon>
        <taxon>Alphaproteobacteria</taxon>
        <taxon>Acetobacterales</taxon>
        <taxon>Acidocellaceae</taxon>
        <taxon>Acidocella</taxon>
    </lineage>
</organism>
<dbReference type="EMBL" id="JACHFJ010000020">
    <property type="protein sequence ID" value="MBB5374505.1"/>
    <property type="molecule type" value="Genomic_DNA"/>
</dbReference>
<dbReference type="Proteomes" id="UP000553706">
    <property type="component" value="Unassembled WGS sequence"/>
</dbReference>
<reference evidence="1 2" key="1">
    <citation type="submission" date="2020-08" db="EMBL/GenBank/DDBJ databases">
        <title>Genomic Encyclopedia of Type Strains, Phase IV (KMG-IV): sequencing the most valuable type-strain genomes for metagenomic binning, comparative biology and taxonomic classification.</title>
        <authorList>
            <person name="Goeker M."/>
        </authorList>
    </citation>
    <scope>NUCLEOTIDE SEQUENCE [LARGE SCALE GENOMIC DNA]</scope>
    <source>
        <strain evidence="1 2">DSM 27026</strain>
    </source>
</reference>
<name>A0A840VN06_9PROT</name>
<dbReference type="AlphaFoldDB" id="A0A840VN06"/>
<comment type="caution">
    <text evidence="1">The sequence shown here is derived from an EMBL/GenBank/DDBJ whole genome shotgun (WGS) entry which is preliminary data.</text>
</comment>